<protein>
    <submittedName>
        <fullName evidence="2">Uncharacterized protein</fullName>
    </submittedName>
</protein>
<evidence type="ECO:0000313" key="1">
    <source>
        <dbReference type="Proteomes" id="UP000887579"/>
    </source>
</evidence>
<proteinExistence type="predicted"/>
<dbReference type="WBParaSite" id="ES5_v2.g6999.t1">
    <property type="protein sequence ID" value="ES5_v2.g6999.t1"/>
    <property type="gene ID" value="ES5_v2.g6999"/>
</dbReference>
<evidence type="ECO:0000313" key="2">
    <source>
        <dbReference type="WBParaSite" id="ES5_v2.g6999.t1"/>
    </source>
</evidence>
<dbReference type="Proteomes" id="UP000887579">
    <property type="component" value="Unplaced"/>
</dbReference>
<reference evidence="2" key="1">
    <citation type="submission" date="2022-11" db="UniProtKB">
        <authorList>
            <consortium name="WormBaseParasite"/>
        </authorList>
    </citation>
    <scope>IDENTIFICATION</scope>
</reference>
<accession>A0AC34GR94</accession>
<sequence>MRFLILFTIFGLSAAKQLTIAVRDNITHACPNVKSDIIDSKSMKLDFQMIGTPDGSQKTDQVTVISQNGESRTMTFPGCYRVTLSFKLKQKLENPYIESFLQMGTNLPCQSGDQEPIGSISNVCTNITQSNWCPLSQHGQLRNMLQAKSTCRFCNLCGSLKAEESTLRKYITPENGADKECKTTADYQTLTFKMCTPTKGELRKANDDNEGRLEEYWNYLKQGVLTAVIHVMDRNPQSSSKIRQCQKLCESYEENSSTSASYKQTLLKSIESMCSPKDVYAACVYHTVKFDVFGDLS</sequence>
<name>A0AC34GR94_9BILA</name>
<organism evidence="1 2">
    <name type="scientific">Panagrolaimus sp. ES5</name>
    <dbReference type="NCBI Taxonomy" id="591445"/>
    <lineage>
        <taxon>Eukaryota</taxon>
        <taxon>Metazoa</taxon>
        <taxon>Ecdysozoa</taxon>
        <taxon>Nematoda</taxon>
        <taxon>Chromadorea</taxon>
        <taxon>Rhabditida</taxon>
        <taxon>Tylenchina</taxon>
        <taxon>Panagrolaimomorpha</taxon>
        <taxon>Panagrolaimoidea</taxon>
        <taxon>Panagrolaimidae</taxon>
        <taxon>Panagrolaimus</taxon>
    </lineage>
</organism>